<keyword evidence="3 5" id="KW-1133">Transmembrane helix</keyword>
<evidence type="ECO:0000256" key="2">
    <source>
        <dbReference type="ARBA" id="ARBA00022692"/>
    </source>
</evidence>
<gene>
    <name evidence="6" type="ORF">UCDDS831_g03048</name>
</gene>
<feature type="transmembrane region" description="Helical" evidence="5">
    <location>
        <begin position="102"/>
        <end position="123"/>
    </location>
</feature>
<dbReference type="Pfam" id="PF02535">
    <property type="entry name" value="Zip"/>
    <property type="match status" value="1"/>
</dbReference>
<reference evidence="6 7" key="1">
    <citation type="submission" date="2015-03" db="EMBL/GenBank/DDBJ databases">
        <authorList>
            <person name="Morales-Cruz A."/>
            <person name="Amrine K.C."/>
            <person name="Cantu D."/>
        </authorList>
    </citation>
    <scope>NUCLEOTIDE SEQUENCE [LARGE SCALE GENOMIC DNA]</scope>
    <source>
        <strain evidence="6">DS831</strain>
    </source>
</reference>
<sequence>MSIGLQTSLAIALHKLPEGFITYATNHANPTLGFAVFLALFIHNITEGFAMALPLYLAINSRWKAMVISSILGGASQPLGAGVAALWFRIAGRTGIGEPGESVYGGMFAVTAGVMASVALQLFQESIALTHSRNLCMIFAFVGMGILGVSSALTA</sequence>
<evidence type="ECO:0000313" key="6">
    <source>
        <dbReference type="EMBL" id="KKY23317.1"/>
    </source>
</evidence>
<comment type="subcellular location">
    <subcellularLocation>
        <location evidence="1">Membrane</location>
        <topology evidence="1">Multi-pass membrane protein</topology>
    </subcellularLocation>
</comment>
<dbReference type="GO" id="GO:0046873">
    <property type="term" value="F:metal ion transmembrane transporter activity"/>
    <property type="evidence" value="ECO:0007669"/>
    <property type="project" value="InterPro"/>
</dbReference>
<dbReference type="EMBL" id="LAQI01000068">
    <property type="protein sequence ID" value="KKY23317.1"/>
    <property type="molecule type" value="Genomic_DNA"/>
</dbReference>
<evidence type="ECO:0000256" key="3">
    <source>
        <dbReference type="ARBA" id="ARBA00022989"/>
    </source>
</evidence>
<dbReference type="AlphaFoldDB" id="A0A0G2EKI5"/>
<feature type="transmembrane region" description="Helical" evidence="5">
    <location>
        <begin position="71"/>
        <end position="90"/>
    </location>
</feature>
<dbReference type="GO" id="GO:0016020">
    <property type="term" value="C:membrane"/>
    <property type="evidence" value="ECO:0007669"/>
    <property type="project" value="UniProtKB-SubCell"/>
</dbReference>
<dbReference type="InterPro" id="IPR003689">
    <property type="entry name" value="ZIP"/>
</dbReference>
<feature type="transmembrane region" description="Helical" evidence="5">
    <location>
        <begin position="135"/>
        <end position="153"/>
    </location>
</feature>
<dbReference type="Proteomes" id="UP000034182">
    <property type="component" value="Unassembled WGS sequence"/>
</dbReference>
<evidence type="ECO:0000256" key="1">
    <source>
        <dbReference type="ARBA" id="ARBA00004141"/>
    </source>
</evidence>
<keyword evidence="2 5" id="KW-0812">Transmembrane</keyword>
<evidence type="ECO:0000256" key="5">
    <source>
        <dbReference type="SAM" id="Phobius"/>
    </source>
</evidence>
<reference evidence="6 7" key="2">
    <citation type="submission" date="2015-05" db="EMBL/GenBank/DDBJ databases">
        <title>Distinctive expansion of gene families associated with plant cell wall degradation and secondary metabolism in the genomes of grapevine trunk pathogens.</title>
        <authorList>
            <person name="Lawrence D.P."/>
            <person name="Travadon R."/>
            <person name="Rolshausen P.E."/>
            <person name="Baumgartner K."/>
        </authorList>
    </citation>
    <scope>NUCLEOTIDE SEQUENCE [LARGE SCALE GENOMIC DNA]</scope>
    <source>
        <strain evidence="6">DS831</strain>
    </source>
</reference>
<proteinExistence type="predicted"/>
<protein>
    <submittedName>
        <fullName evidence="6">Putative zinc transporter zupt</fullName>
    </submittedName>
</protein>
<keyword evidence="4 5" id="KW-0472">Membrane</keyword>
<feature type="transmembrane region" description="Helical" evidence="5">
    <location>
        <begin position="32"/>
        <end position="59"/>
    </location>
</feature>
<evidence type="ECO:0000313" key="7">
    <source>
        <dbReference type="Proteomes" id="UP000034182"/>
    </source>
</evidence>
<comment type="caution">
    <text evidence="6">The sequence shown here is derived from an EMBL/GenBank/DDBJ whole genome shotgun (WGS) entry which is preliminary data.</text>
</comment>
<evidence type="ECO:0000256" key="4">
    <source>
        <dbReference type="ARBA" id="ARBA00023136"/>
    </source>
</evidence>
<organism evidence="6 7">
    <name type="scientific">Diplodia seriata</name>
    <dbReference type="NCBI Taxonomy" id="420778"/>
    <lineage>
        <taxon>Eukaryota</taxon>
        <taxon>Fungi</taxon>
        <taxon>Dikarya</taxon>
        <taxon>Ascomycota</taxon>
        <taxon>Pezizomycotina</taxon>
        <taxon>Dothideomycetes</taxon>
        <taxon>Dothideomycetes incertae sedis</taxon>
        <taxon>Botryosphaeriales</taxon>
        <taxon>Botryosphaeriaceae</taxon>
        <taxon>Diplodia</taxon>
    </lineage>
</organism>
<name>A0A0G2EKI5_9PEZI</name>
<accession>A0A0G2EKI5</accession>